<keyword evidence="1" id="KW-1133">Transmembrane helix</keyword>
<dbReference type="InterPro" id="IPR019204">
    <property type="entry name" value="DUF2070_membrane"/>
</dbReference>
<dbReference type="RefSeq" id="WP_011839606.1">
    <property type="nucleotide sequence ID" value="NC_009033.1"/>
</dbReference>
<dbReference type="KEGG" id="smr:Smar_1321"/>
<accession>A3DP52</accession>
<evidence type="ECO:0000313" key="3">
    <source>
        <dbReference type="EMBL" id="ABN70412.1"/>
    </source>
</evidence>
<dbReference type="eggNOG" id="arCOG04351">
    <property type="taxonomic scope" value="Archaea"/>
</dbReference>
<feature type="transmembrane region" description="Helical" evidence="1">
    <location>
        <begin position="45"/>
        <end position="65"/>
    </location>
</feature>
<evidence type="ECO:0000313" key="4">
    <source>
        <dbReference type="Proteomes" id="UP000000254"/>
    </source>
</evidence>
<reference evidence="4" key="1">
    <citation type="journal article" date="2009" name="BMC Genomics">
        <title>The complete genome sequence of Staphylothermus marinus reveals differences in sulfur metabolism among heterotrophic Crenarchaeota.</title>
        <authorList>
            <person name="Anderson I.J."/>
            <person name="Dharmarajan L."/>
            <person name="Rodriguez J."/>
            <person name="Hooper S."/>
            <person name="Porat I."/>
            <person name="Ulrich L.E."/>
            <person name="Elkins J.G."/>
            <person name="Mavromatis K."/>
            <person name="Sun H."/>
            <person name="Land M."/>
            <person name="Lapidus A."/>
            <person name="Lucas S."/>
            <person name="Barry K."/>
            <person name="Huber H."/>
            <person name="Zhulin I.B."/>
            <person name="Whitman W.B."/>
            <person name="Mukhopadhyay B."/>
            <person name="Woese C."/>
            <person name="Bristow J."/>
            <person name="Kyrpides N."/>
        </authorList>
    </citation>
    <scope>NUCLEOTIDE SEQUENCE [LARGE SCALE GENOMIC DNA]</scope>
    <source>
        <strain evidence="4">ATCC 43588 / DSM 3639 / JCM 9404 / F1</strain>
    </source>
</reference>
<dbReference type="STRING" id="399550.Smar_1321"/>
<dbReference type="HOGENOM" id="CLU_488036_0_0_2"/>
<feature type="transmembrane region" description="Helical" evidence="1">
    <location>
        <begin position="125"/>
        <end position="150"/>
    </location>
</feature>
<feature type="transmembrane region" description="Helical" evidence="1">
    <location>
        <begin position="86"/>
        <end position="113"/>
    </location>
</feature>
<keyword evidence="1" id="KW-0812">Transmembrane</keyword>
<protein>
    <submittedName>
        <fullName evidence="3">Membrane protein-like protein</fullName>
    </submittedName>
</protein>
<evidence type="ECO:0000259" key="2">
    <source>
        <dbReference type="Pfam" id="PF09843"/>
    </source>
</evidence>
<dbReference type="OrthoDB" id="8914at2157"/>
<dbReference type="EMBL" id="CP000575">
    <property type="protein sequence ID" value="ABN70412.1"/>
    <property type="molecule type" value="Genomic_DNA"/>
</dbReference>
<dbReference type="Proteomes" id="UP000000254">
    <property type="component" value="Chromosome"/>
</dbReference>
<organism evidence="3 4">
    <name type="scientific">Staphylothermus marinus (strain ATCC 43588 / DSM 3639 / JCM 9404 / F1)</name>
    <dbReference type="NCBI Taxonomy" id="399550"/>
    <lineage>
        <taxon>Archaea</taxon>
        <taxon>Thermoproteota</taxon>
        <taxon>Thermoprotei</taxon>
        <taxon>Desulfurococcales</taxon>
        <taxon>Desulfurococcaceae</taxon>
        <taxon>Staphylothermus</taxon>
    </lineage>
</organism>
<feature type="transmembrane region" description="Helical" evidence="1">
    <location>
        <begin position="21"/>
        <end position="39"/>
    </location>
</feature>
<proteinExistence type="predicted"/>
<feature type="domain" description="DUF2070" evidence="2">
    <location>
        <begin position="11"/>
        <end position="540"/>
    </location>
</feature>
<name>A3DP52_STAMF</name>
<feature type="transmembrane region" description="Helical" evidence="1">
    <location>
        <begin position="524"/>
        <end position="543"/>
    </location>
</feature>
<keyword evidence="4" id="KW-1185">Reference proteome</keyword>
<dbReference type="GeneID" id="4906643"/>
<evidence type="ECO:0000256" key="1">
    <source>
        <dbReference type="SAM" id="Phobius"/>
    </source>
</evidence>
<reference evidence="3 4" key="2">
    <citation type="journal article" date="2009" name="Stand. Genomic Sci.">
        <title>Complete genome sequence of Staphylothermus marinus Stetter and Fiala 1986 type strain F1.</title>
        <authorList>
            <person name="Anderson I.J."/>
            <person name="Sun H."/>
            <person name="Lapidus A."/>
            <person name="Copeland A."/>
            <person name="Glavina Del Rio T."/>
            <person name="Tice H."/>
            <person name="Dalin E."/>
            <person name="Lucas S."/>
            <person name="Barry K."/>
            <person name="Land M."/>
            <person name="Richardson P."/>
            <person name="Huber H."/>
            <person name="Kyrpides N.C."/>
        </authorList>
    </citation>
    <scope>NUCLEOTIDE SEQUENCE [LARGE SCALE GENOMIC DNA]</scope>
    <source>
        <strain evidence="4">ATCC 43588 / DSM 3639 / JCM 9404 / F1</strain>
    </source>
</reference>
<sequence length="547" mass="63041">MKIFKPNSELSKYYSFIFRLPGIYAVLLLIISVNVLFFIHVGYNILVYIVYFILVFLIVSVYGILSNSPYKRLKRSLFLALITETYAFIIGFFDIGLGIVSSTVMIILGILGVDGTSIGKYILSIIPPLLVLIIFNMYSYIPLLIVPIFLDYIIYKVMSIHKIGSYPAPDLGSMFIRNILEKKRDIEKVFKDLGVEETVHPRIIYNNNELFILYSDIHYGPFSNTGSSMLPTLLYEKLKHRYGSVVVLHGMGSHDRNISTFDETIKFVEYIIENTDDANSEYIKFYDYERISDGEWDLLILVFNRLSIIFISRNEGIDDLPYDLQMEYELKAVHAGLGDLILVDCHNHELESKPNIEALRKLLDKAINKISEIKRNNNEKTLIYRAKTIKARSPGVIGSRITLIQLGGDPEKLLTLIYIPGNNMEPGLREKIRSVLSEKYGVVEKRIEVFTSDEHTETGIYSSTIYIPVQYNDKLLTAILKGYKDLLEKEFKKDLKYKKLSVKTKLMKNTAWKLLELVHNSFKLSFILIWSYVLLTPLILFLIKQFL</sequence>
<dbReference type="AlphaFoldDB" id="A3DP52"/>
<dbReference type="Pfam" id="PF09843">
    <property type="entry name" value="DUF2070"/>
    <property type="match status" value="1"/>
</dbReference>
<gene>
    <name evidence="3" type="ordered locus">Smar_1321</name>
</gene>
<keyword evidence="1" id="KW-0472">Membrane</keyword>